<gene>
    <name evidence="1" type="ORF">SDC9_168634</name>
</gene>
<protein>
    <submittedName>
        <fullName evidence="1">Uncharacterized protein</fullName>
    </submittedName>
</protein>
<comment type="caution">
    <text evidence="1">The sequence shown here is derived from an EMBL/GenBank/DDBJ whole genome shotgun (WGS) entry which is preliminary data.</text>
</comment>
<evidence type="ECO:0000313" key="1">
    <source>
        <dbReference type="EMBL" id="MPN21255.1"/>
    </source>
</evidence>
<sequence length="96" mass="9947">MALGVRYVNFVAVILYEPATMSGIVYFPSGFVKSCATGLSLTSNILTVAPSIGVPPEVTVPVTMPAADAVLAVSCKFSVTSSVPVIGNCTLAFRVY</sequence>
<accession>A0A645G3N5</accession>
<organism evidence="1">
    <name type="scientific">bioreactor metagenome</name>
    <dbReference type="NCBI Taxonomy" id="1076179"/>
    <lineage>
        <taxon>unclassified sequences</taxon>
        <taxon>metagenomes</taxon>
        <taxon>ecological metagenomes</taxon>
    </lineage>
</organism>
<name>A0A645G3N5_9ZZZZ</name>
<dbReference type="EMBL" id="VSSQ01069194">
    <property type="protein sequence ID" value="MPN21255.1"/>
    <property type="molecule type" value="Genomic_DNA"/>
</dbReference>
<dbReference type="AlphaFoldDB" id="A0A645G3N5"/>
<reference evidence="1" key="1">
    <citation type="submission" date="2019-08" db="EMBL/GenBank/DDBJ databases">
        <authorList>
            <person name="Kucharzyk K."/>
            <person name="Murdoch R.W."/>
            <person name="Higgins S."/>
            <person name="Loffler F."/>
        </authorList>
    </citation>
    <scope>NUCLEOTIDE SEQUENCE</scope>
</reference>
<proteinExistence type="predicted"/>